<evidence type="ECO:0000256" key="1">
    <source>
        <dbReference type="ARBA" id="ARBA00022692"/>
    </source>
</evidence>
<feature type="transmembrane region" description="Helical" evidence="4">
    <location>
        <begin position="117"/>
        <end position="137"/>
    </location>
</feature>
<feature type="transmembrane region" description="Helical" evidence="4">
    <location>
        <begin position="337"/>
        <end position="360"/>
    </location>
</feature>
<dbReference type="InterPro" id="IPR020846">
    <property type="entry name" value="MFS_dom"/>
</dbReference>
<keyword evidence="7" id="KW-1185">Reference proteome</keyword>
<protein>
    <submittedName>
        <fullName evidence="6">MFS family arabinose efflux permease</fullName>
    </submittedName>
</protein>
<feature type="transmembrane region" description="Helical" evidence="4">
    <location>
        <begin position="56"/>
        <end position="77"/>
    </location>
</feature>
<evidence type="ECO:0000256" key="2">
    <source>
        <dbReference type="ARBA" id="ARBA00022989"/>
    </source>
</evidence>
<feature type="transmembrane region" description="Helical" evidence="4">
    <location>
        <begin position="144"/>
        <end position="169"/>
    </location>
</feature>
<feature type="transmembrane region" description="Helical" evidence="4">
    <location>
        <begin position="84"/>
        <end position="111"/>
    </location>
</feature>
<organism evidence="6 7">
    <name type="scientific">Aquamicrobium terrae</name>
    <dbReference type="NCBI Taxonomy" id="1324945"/>
    <lineage>
        <taxon>Bacteria</taxon>
        <taxon>Pseudomonadati</taxon>
        <taxon>Pseudomonadota</taxon>
        <taxon>Alphaproteobacteria</taxon>
        <taxon>Hyphomicrobiales</taxon>
        <taxon>Phyllobacteriaceae</taxon>
        <taxon>Aquamicrobium</taxon>
    </lineage>
</organism>
<reference evidence="6 7" key="1">
    <citation type="submission" date="2024-06" db="EMBL/GenBank/DDBJ databases">
        <title>Genomic Encyclopedia of Type Strains, Phase IV (KMG-IV): sequencing the most valuable type-strain genomes for metagenomic binning, comparative biology and taxonomic classification.</title>
        <authorList>
            <person name="Goeker M."/>
        </authorList>
    </citation>
    <scope>NUCLEOTIDE SEQUENCE [LARGE SCALE GENOMIC DNA]</scope>
    <source>
        <strain evidence="6 7">DSM 27865</strain>
    </source>
</reference>
<dbReference type="PANTHER" id="PTHR23537">
    <property type="match status" value="1"/>
</dbReference>
<feature type="transmembrane region" description="Helical" evidence="4">
    <location>
        <begin position="251"/>
        <end position="268"/>
    </location>
</feature>
<evidence type="ECO:0000259" key="5">
    <source>
        <dbReference type="PROSITE" id="PS50850"/>
    </source>
</evidence>
<evidence type="ECO:0000256" key="3">
    <source>
        <dbReference type="ARBA" id="ARBA00023136"/>
    </source>
</evidence>
<keyword evidence="3 4" id="KW-0472">Membrane</keyword>
<feature type="transmembrane region" description="Helical" evidence="4">
    <location>
        <begin position="214"/>
        <end position="239"/>
    </location>
</feature>
<dbReference type="InterPro" id="IPR036259">
    <property type="entry name" value="MFS_trans_sf"/>
</dbReference>
<accession>A0ABV2N0K5</accession>
<keyword evidence="2 4" id="KW-1133">Transmembrane helix</keyword>
<dbReference type="EMBL" id="JBEPML010000007">
    <property type="protein sequence ID" value="MET3792299.1"/>
    <property type="molecule type" value="Genomic_DNA"/>
</dbReference>
<proteinExistence type="predicted"/>
<sequence length="392" mass="39912">MMNAPPASSFRFAPLRFAVAGMASLAVAMGIGRFVYTPILPGMMEGLGLSASDAGLIASANYLGYLAGALAAAGGWAHGRERQIALASLAASAILAAAMGVFSGMVPFLAIRFLAGAASAFTMVFMTSIVFSHLILARRTDLQALHFGGVGLGIVVSSLLMAGLAGIHADWIAGWYWSGALSLAGLGLVALLADEGVANGAGSGREPPLPKDPALRRIILSYGLFGFGYVITATFLVAIVRQNGETRLFEALVWLATGAAAVPSLFLWQKVANRSSVNHAYAAACLVEAVGVAASVMVAGRTGPLAGGLLLGATFMAPTALGIQAARQLAPLATRRVFAIMTASFGLGQIIGPLIAGLLVEWSGNYVSASLLAAAILVLSAAIAWSAAPKSP</sequence>
<evidence type="ECO:0000256" key="4">
    <source>
        <dbReference type="SAM" id="Phobius"/>
    </source>
</evidence>
<dbReference type="Gene3D" id="1.20.1250.20">
    <property type="entry name" value="MFS general substrate transporter like domains"/>
    <property type="match status" value="2"/>
</dbReference>
<dbReference type="Proteomes" id="UP001549076">
    <property type="component" value="Unassembled WGS sequence"/>
</dbReference>
<dbReference type="PROSITE" id="PS50850">
    <property type="entry name" value="MFS"/>
    <property type="match status" value="1"/>
</dbReference>
<evidence type="ECO:0000313" key="6">
    <source>
        <dbReference type="EMBL" id="MET3792299.1"/>
    </source>
</evidence>
<dbReference type="Pfam" id="PF06779">
    <property type="entry name" value="MFS_4"/>
    <property type="match status" value="1"/>
</dbReference>
<feature type="transmembrane region" description="Helical" evidence="4">
    <location>
        <begin position="12"/>
        <end position="36"/>
    </location>
</feature>
<dbReference type="CDD" id="cd06180">
    <property type="entry name" value="MFS_YjiJ"/>
    <property type="match status" value="1"/>
</dbReference>
<dbReference type="InterPro" id="IPR010645">
    <property type="entry name" value="MFS_4"/>
</dbReference>
<comment type="caution">
    <text evidence="6">The sequence shown here is derived from an EMBL/GenBank/DDBJ whole genome shotgun (WGS) entry which is preliminary data.</text>
</comment>
<gene>
    <name evidence="6" type="ORF">ABID37_002514</name>
</gene>
<feature type="transmembrane region" description="Helical" evidence="4">
    <location>
        <begin position="280"/>
        <end position="299"/>
    </location>
</feature>
<feature type="transmembrane region" description="Helical" evidence="4">
    <location>
        <begin position="305"/>
        <end position="325"/>
    </location>
</feature>
<dbReference type="PANTHER" id="PTHR23537:SF1">
    <property type="entry name" value="SUGAR TRANSPORTER"/>
    <property type="match status" value="1"/>
</dbReference>
<feature type="transmembrane region" description="Helical" evidence="4">
    <location>
        <begin position="366"/>
        <end position="388"/>
    </location>
</feature>
<dbReference type="SUPFAM" id="SSF103473">
    <property type="entry name" value="MFS general substrate transporter"/>
    <property type="match status" value="1"/>
</dbReference>
<feature type="domain" description="Major facilitator superfamily (MFS) profile" evidence="5">
    <location>
        <begin position="16"/>
        <end position="392"/>
    </location>
</feature>
<keyword evidence="1 4" id="KW-0812">Transmembrane</keyword>
<evidence type="ECO:0000313" key="7">
    <source>
        <dbReference type="Proteomes" id="UP001549076"/>
    </source>
</evidence>
<name>A0ABV2N0K5_9HYPH</name>